<keyword evidence="4 6" id="KW-0732">Signal</keyword>
<evidence type="ECO:0000313" key="7">
    <source>
        <dbReference type="EMBL" id="NDL55677.1"/>
    </source>
</evidence>
<dbReference type="EMBL" id="WLZY01000001">
    <property type="protein sequence ID" value="NDL55677.1"/>
    <property type="molecule type" value="Genomic_DNA"/>
</dbReference>
<evidence type="ECO:0000313" key="8">
    <source>
        <dbReference type="Proteomes" id="UP000460435"/>
    </source>
</evidence>
<dbReference type="Gene3D" id="3.40.190.10">
    <property type="entry name" value="Periplasmic binding protein-like II"/>
    <property type="match status" value="2"/>
</dbReference>
<dbReference type="PROSITE" id="PS51318">
    <property type="entry name" value="TAT"/>
    <property type="match status" value="1"/>
</dbReference>
<dbReference type="RefSeq" id="WP_162448364.1">
    <property type="nucleotide sequence ID" value="NZ_WLZY01000001.1"/>
</dbReference>
<dbReference type="Pfam" id="PF01547">
    <property type="entry name" value="SBP_bac_1"/>
    <property type="match status" value="1"/>
</dbReference>
<dbReference type="PANTHER" id="PTHR43649:SF31">
    <property type="entry name" value="SN-GLYCEROL-3-PHOSPHATE-BINDING PERIPLASMIC PROTEIN UGPB"/>
    <property type="match status" value="1"/>
</dbReference>
<feature type="chain" id="PRO_5038625917" evidence="6">
    <location>
        <begin position="27"/>
        <end position="478"/>
    </location>
</feature>
<dbReference type="PROSITE" id="PS51257">
    <property type="entry name" value="PROKAR_LIPOPROTEIN"/>
    <property type="match status" value="1"/>
</dbReference>
<feature type="region of interest" description="Disordered" evidence="5">
    <location>
        <begin position="459"/>
        <end position="478"/>
    </location>
</feature>
<evidence type="ECO:0000256" key="4">
    <source>
        <dbReference type="ARBA" id="ARBA00022729"/>
    </source>
</evidence>
<feature type="compositionally biased region" description="Low complexity" evidence="5">
    <location>
        <begin position="38"/>
        <end position="53"/>
    </location>
</feature>
<dbReference type="InterPro" id="IPR022386">
    <property type="entry name" value="Chitin_NgcE"/>
</dbReference>
<dbReference type="NCBIfam" id="TIGR03851">
    <property type="entry name" value="chitin_NgcE"/>
    <property type="match status" value="1"/>
</dbReference>
<evidence type="ECO:0000256" key="6">
    <source>
        <dbReference type="SAM" id="SignalP"/>
    </source>
</evidence>
<dbReference type="InterPro" id="IPR050490">
    <property type="entry name" value="Bact_solute-bd_prot1"/>
</dbReference>
<evidence type="ECO:0000256" key="5">
    <source>
        <dbReference type="SAM" id="MobiDB-lite"/>
    </source>
</evidence>
<dbReference type="InterPro" id="IPR006311">
    <property type="entry name" value="TAT_signal"/>
</dbReference>
<proteinExistence type="inferred from homology"/>
<feature type="region of interest" description="Disordered" evidence="5">
    <location>
        <begin position="36"/>
        <end position="63"/>
    </location>
</feature>
<evidence type="ECO:0000256" key="2">
    <source>
        <dbReference type="ARBA" id="ARBA00008520"/>
    </source>
</evidence>
<protein>
    <submittedName>
        <fullName evidence="7">Carbohydrate ABC transporter, N-acetylglucosamine/diacetylchitobiose-binding protein</fullName>
    </submittedName>
</protein>
<dbReference type="SUPFAM" id="SSF53850">
    <property type="entry name" value="Periplasmic binding protein-like II"/>
    <property type="match status" value="1"/>
</dbReference>
<keyword evidence="8" id="KW-1185">Reference proteome</keyword>
<reference evidence="7 8" key="1">
    <citation type="submission" date="2019-11" db="EMBL/GenBank/DDBJ databases">
        <authorList>
            <person name="Li X.-J."/>
            <person name="Feng X.-M."/>
        </authorList>
    </citation>
    <scope>NUCLEOTIDE SEQUENCE [LARGE SCALE GENOMIC DNA]</scope>
    <source>
        <strain evidence="7 8">XMNu-373</strain>
    </source>
</reference>
<dbReference type="GO" id="GO:0030313">
    <property type="term" value="C:cell envelope"/>
    <property type="evidence" value="ECO:0007669"/>
    <property type="project" value="UniProtKB-SubCell"/>
</dbReference>
<comment type="caution">
    <text evidence="7">The sequence shown here is derived from an EMBL/GenBank/DDBJ whole genome shotgun (WGS) entry which is preliminary data.</text>
</comment>
<organism evidence="7 8">
    <name type="scientific">Phytoactinopolyspora mesophila</name>
    <dbReference type="NCBI Taxonomy" id="2650750"/>
    <lineage>
        <taxon>Bacteria</taxon>
        <taxon>Bacillati</taxon>
        <taxon>Actinomycetota</taxon>
        <taxon>Actinomycetes</taxon>
        <taxon>Jiangellales</taxon>
        <taxon>Jiangellaceae</taxon>
        <taxon>Phytoactinopolyspora</taxon>
    </lineage>
</organism>
<comment type="similarity">
    <text evidence="2">Belongs to the bacterial solute-binding protein 1 family.</text>
</comment>
<comment type="subcellular location">
    <subcellularLocation>
        <location evidence="1">Cell envelope</location>
    </subcellularLocation>
</comment>
<evidence type="ECO:0000256" key="3">
    <source>
        <dbReference type="ARBA" id="ARBA00022448"/>
    </source>
</evidence>
<feature type="compositionally biased region" description="Basic and acidic residues" evidence="5">
    <location>
        <begin position="465"/>
        <end position="478"/>
    </location>
</feature>
<dbReference type="InterPro" id="IPR006059">
    <property type="entry name" value="SBP"/>
</dbReference>
<keyword evidence="3" id="KW-0813">Transport</keyword>
<name>A0A7K3LXW0_9ACTN</name>
<gene>
    <name evidence="7" type="primary">ngcE</name>
    <name evidence="7" type="ORF">F7O44_01190</name>
</gene>
<dbReference type="AlphaFoldDB" id="A0A7K3LXW0"/>
<dbReference type="PANTHER" id="PTHR43649">
    <property type="entry name" value="ARABINOSE-BINDING PROTEIN-RELATED"/>
    <property type="match status" value="1"/>
</dbReference>
<dbReference type="Proteomes" id="UP000460435">
    <property type="component" value="Unassembled WGS sequence"/>
</dbReference>
<feature type="signal peptide" evidence="6">
    <location>
        <begin position="1"/>
        <end position="26"/>
    </location>
</feature>
<evidence type="ECO:0000256" key="1">
    <source>
        <dbReference type="ARBA" id="ARBA00004196"/>
    </source>
</evidence>
<accession>A0A7K3LXW0</accession>
<sequence length="478" mass="50909">MTIRPSRGLDRRAFLRLSGTTAAAFAAGSLVSCGQANDADTPSGSGSTGAPSTEPDADNPLNVSADEPLETVIFKGGYGDQYVIDAQAIYTERFPNAEIKHQGGQELGKQLQPRFISGDVPDLIDNSGAGNLPMAALVADGQLMDLTPLLDAPAIGADGKTVRETLIPGVVDLGSFGGTPHALYYAFVVHGIWHSRSLFEENGWPEPETWDDMLDLCAEIKSTGMSPWTYQGKNPGYILTPILMAAAKAGGLDVLKNIDNLEAGAWTAPPVMAAAEAFYQLVERDYILPGTSGMTHTQAQTYWATGEAAFIPCGSWLESELGDVTPDGFDMVVTTTPAVTSSDALPGTAIRGMGSEPYIVPSQAKNPMGGMELLRIMLSPESATNFTDQTQTLTSLADYEPTDVGSGLTSVREALAASGDDTFFWLYNQWYSELSASVNETTSLLMTGEINPDEWAQQCQSAADAVKDDDSVTKFQRD</sequence>